<reference evidence="2 3" key="2">
    <citation type="journal article" date="2007" name="Genome Biol.">
        <title>Assembly of the Candida albicans genome into sixteen supercontigs aligned on the eight chromosomes.</title>
        <authorList>
            <person name="van het Hoog M."/>
            <person name="Rast T.J."/>
            <person name="Martchenko M."/>
            <person name="Grindle S."/>
            <person name="Dignard D."/>
            <person name="Hogues H."/>
            <person name="Cuomo C."/>
            <person name="Berriman M."/>
            <person name="Scherer S."/>
            <person name="Magee B.B."/>
            <person name="Whiteway M."/>
            <person name="Chibana H."/>
            <person name="Nantel A."/>
            <person name="Magee P.T."/>
        </authorList>
    </citation>
    <scope>GENOME REANNOTATION</scope>
    <source>
        <strain evidence="3">SC5314 / ATCC MYA-2876</strain>
    </source>
</reference>
<reference evidence="2 3" key="1">
    <citation type="journal article" date="2004" name="Proc. Natl. Acad. Sci. U.S.A.">
        <title>The diploid genome sequence of Candida albicans.</title>
        <authorList>
            <person name="Jones T."/>
            <person name="Federspiel N.A."/>
            <person name="Chibana H."/>
            <person name="Dungan J."/>
            <person name="Kalman S."/>
            <person name="Magee B.B."/>
            <person name="Newport G."/>
            <person name="Thorstenson Y.R."/>
            <person name="Agabian N."/>
            <person name="Magee P.T."/>
            <person name="Davis R.W."/>
            <person name="Scherer S."/>
        </authorList>
    </citation>
    <scope>NUCLEOTIDE SEQUENCE [LARGE SCALE GENOMIC DNA]</scope>
    <source>
        <strain evidence="3">SC5314 / ATCC MYA-2876</strain>
    </source>
</reference>
<dbReference type="OMA" id="AHREDYS"/>
<reference evidence="2 3" key="3">
    <citation type="journal article" date="2013" name="Genome Biol.">
        <title>Assembly of a phased diploid Candida albicans genome facilitates allele-specific measurements and provides a simple model for repeat and indel structure.</title>
        <authorList>
            <person name="Muzzey D."/>
            <person name="Schwartz K."/>
            <person name="Weissman J.S."/>
            <person name="Sherlock G."/>
        </authorList>
    </citation>
    <scope>NUCLEOTIDE SEQUENCE [LARGE SCALE GENOMIC DNA]</scope>
    <source>
        <strain evidence="3">SC5314 / ATCC MYA-2876</strain>
    </source>
</reference>
<dbReference type="VEuPathDB" id="FungiDB:C5_04390C_A"/>
<dbReference type="OrthoDB" id="4008815at2759"/>
<proteinExistence type="predicted"/>
<sequence>MSLDRSETFLNYVESFNKRIEALHRAEEYFRQSSIIEAVSIPTNKLGKFLDRKIEEFNNTITQIDRDFLDGLNPDLAHREDYSSARKEIRREFGVQRAELFGLIYRVIDDMIEKRSKIDKNYHEDLAAIESKFMDGKIDQTEYINTILGDF</sequence>
<dbReference type="CGD" id="CAL0000191897">
    <property type="gene designation" value="orf19.11407"/>
</dbReference>
<evidence type="ECO:0000313" key="1">
    <source>
        <dbReference type="CGD" id="CAL0000191897"/>
    </source>
</evidence>
<keyword evidence="3" id="KW-1185">Reference proteome</keyword>
<dbReference type="AlphaFoldDB" id="A0A1D8PNY9"/>
<dbReference type="EMBL" id="CP017627">
    <property type="protein sequence ID" value="AOW29847.1"/>
    <property type="molecule type" value="Genomic_DNA"/>
</dbReference>
<accession>A0A1D8PNY9</accession>
<dbReference type="RefSeq" id="XP_721835.2">
    <property type="nucleotide sequence ID" value="XM_716742.2"/>
</dbReference>
<organism evidence="2 3">
    <name type="scientific">Candida albicans (strain SC5314 / ATCC MYA-2876)</name>
    <name type="common">Yeast</name>
    <dbReference type="NCBI Taxonomy" id="237561"/>
    <lineage>
        <taxon>Eukaryota</taxon>
        <taxon>Fungi</taxon>
        <taxon>Dikarya</taxon>
        <taxon>Ascomycota</taxon>
        <taxon>Saccharomycotina</taxon>
        <taxon>Pichiomycetes</taxon>
        <taxon>Debaryomycetaceae</taxon>
        <taxon>Candida/Lodderomyces clade</taxon>
        <taxon>Candida</taxon>
    </lineage>
</organism>
<evidence type="ECO:0000313" key="2">
    <source>
        <dbReference type="EMBL" id="AOW29847.1"/>
    </source>
</evidence>
<dbReference type="Proteomes" id="UP000000559">
    <property type="component" value="Chromosome 5"/>
</dbReference>
<dbReference type="GeneID" id="3636407"/>
<evidence type="ECO:0000313" key="3">
    <source>
        <dbReference type="Proteomes" id="UP000000559"/>
    </source>
</evidence>
<dbReference type="KEGG" id="cal:CAALFM_C504390CA"/>
<name>A0A1D8PNY9_CANAL</name>
<dbReference type="InParanoid" id="A0A1D8PNY9"/>
<dbReference type="SMR" id="A0A1D8PNY9"/>
<protein>
    <submittedName>
        <fullName evidence="2">Uncharacterized protein</fullName>
    </submittedName>
</protein>
<gene>
    <name evidence="2" type="ordered locus">CAALFM_C504390CA</name>
    <name evidence="1" type="ordered locus">orf19.11407</name>
</gene>